<dbReference type="SUPFAM" id="SSF88723">
    <property type="entry name" value="PIN domain-like"/>
    <property type="match status" value="1"/>
</dbReference>
<dbReference type="Proteomes" id="UP000256301">
    <property type="component" value="Unassembled WGS sequence"/>
</dbReference>
<organism evidence="1 2">
    <name type="scientific">Microcystis aeruginosa DA14</name>
    <dbReference type="NCBI Taxonomy" id="1987506"/>
    <lineage>
        <taxon>Bacteria</taxon>
        <taxon>Bacillati</taxon>
        <taxon>Cyanobacteriota</taxon>
        <taxon>Cyanophyceae</taxon>
        <taxon>Oscillatoriophycideae</taxon>
        <taxon>Chroococcales</taxon>
        <taxon>Microcystaceae</taxon>
        <taxon>Microcystis</taxon>
    </lineage>
</organism>
<dbReference type="EMBL" id="QQWE01000001">
    <property type="protein sequence ID" value="REJ60649.1"/>
    <property type="molecule type" value="Genomic_DNA"/>
</dbReference>
<reference evidence="1 2" key="1">
    <citation type="submission" date="2017-08" db="EMBL/GenBank/DDBJ databases">
        <title>Functional genomic and metabolic studies of the symbiotic interactions of six Microcystis-dominated communities.</title>
        <authorList>
            <person name="Li Q."/>
            <person name="Lin F."/>
        </authorList>
    </citation>
    <scope>NUCLEOTIDE SEQUENCE [LARGE SCALE GENOMIC DNA]</scope>
    <source>
        <strain evidence="1">DA14</strain>
    </source>
</reference>
<name>A0A3E0MLF4_MICAE</name>
<evidence type="ECO:0000313" key="1">
    <source>
        <dbReference type="EMBL" id="REJ60649.1"/>
    </source>
</evidence>
<evidence type="ECO:0008006" key="3">
    <source>
        <dbReference type="Google" id="ProtNLM"/>
    </source>
</evidence>
<comment type="caution">
    <text evidence="1">The sequence shown here is derived from an EMBL/GenBank/DDBJ whole genome shotgun (WGS) entry which is preliminary data.</text>
</comment>
<protein>
    <recommendedName>
        <fullName evidence="3">PIN domain-containing protein</fullName>
    </recommendedName>
</protein>
<accession>A0A3E0MLF4</accession>
<proteinExistence type="predicted"/>
<gene>
    <name evidence="1" type="ORF">DWQ56_05520</name>
</gene>
<sequence length="92" mass="10634">MVIYLGFDLYDSFHIACAEYARIDVLLTTDDRLLRKAIKYSKLLQVIKRESMSNPSRFIITKPTPPQLAELLPSQLWDFPLGKFPKNGLFSQ</sequence>
<dbReference type="AlphaFoldDB" id="A0A3E0MLF4"/>
<evidence type="ECO:0000313" key="2">
    <source>
        <dbReference type="Proteomes" id="UP000256301"/>
    </source>
</evidence>
<dbReference type="InterPro" id="IPR029060">
    <property type="entry name" value="PIN-like_dom_sf"/>
</dbReference>